<dbReference type="InterPro" id="IPR002925">
    <property type="entry name" value="Dienelactn_hydro"/>
</dbReference>
<organism evidence="4 5">
    <name type="scientific">Enhygromyxa salina</name>
    <dbReference type="NCBI Taxonomy" id="215803"/>
    <lineage>
        <taxon>Bacteria</taxon>
        <taxon>Pseudomonadati</taxon>
        <taxon>Myxococcota</taxon>
        <taxon>Polyangia</taxon>
        <taxon>Nannocystales</taxon>
        <taxon>Nannocystaceae</taxon>
        <taxon>Enhygromyxa</taxon>
    </lineage>
</organism>
<proteinExistence type="predicted"/>
<dbReference type="SUPFAM" id="SSF53474">
    <property type="entry name" value="alpha/beta-Hydrolases"/>
    <property type="match status" value="1"/>
</dbReference>
<dbReference type="OrthoDB" id="9787933at2"/>
<dbReference type="Pfam" id="PF01738">
    <property type="entry name" value="DLH"/>
    <property type="match status" value="1"/>
</dbReference>
<dbReference type="Gene3D" id="3.40.50.1820">
    <property type="entry name" value="alpha/beta hydrolase"/>
    <property type="match status" value="1"/>
</dbReference>
<evidence type="ECO:0000256" key="2">
    <source>
        <dbReference type="SAM" id="SignalP"/>
    </source>
</evidence>
<feature type="region of interest" description="Disordered" evidence="1">
    <location>
        <begin position="19"/>
        <end position="49"/>
    </location>
</feature>
<sequence length="294" mass="30860">MRPGILASLALLTTLACATEPAPSSTTATPPAGDDEVEPGASAGEPSATGILDEDSFKALHELNADEAPPLHGETIELAGTEAYLSLPEGASAPVPAVVVIHEWWGLNDHIRHWTDRLAEDGYAALAVDLYGGEVASDPDGAMTLMKSVDPAQAQAVLSAAHEFLASDPRVSADKQGVIGWCFGGGWSLRDAIATTDLDAAVIYYGHPVTDPEQLAGINASLLGVFANEDQAIPPETVDEFVKALEAAGKSIELHRYDAVHAFANPSNAKYDQDAAADAWEQVREFLAAQLRGI</sequence>
<evidence type="ECO:0000313" key="5">
    <source>
        <dbReference type="Proteomes" id="UP000237968"/>
    </source>
</evidence>
<dbReference type="InterPro" id="IPR029058">
    <property type="entry name" value="AB_hydrolase_fold"/>
</dbReference>
<name>A0A2S9YGV5_9BACT</name>
<evidence type="ECO:0000259" key="3">
    <source>
        <dbReference type="Pfam" id="PF01738"/>
    </source>
</evidence>
<comment type="caution">
    <text evidence="4">The sequence shown here is derived from an EMBL/GenBank/DDBJ whole genome shotgun (WGS) entry which is preliminary data.</text>
</comment>
<feature type="signal peptide" evidence="2">
    <location>
        <begin position="1"/>
        <end position="18"/>
    </location>
</feature>
<evidence type="ECO:0000256" key="1">
    <source>
        <dbReference type="SAM" id="MobiDB-lite"/>
    </source>
</evidence>
<dbReference type="EC" id="3.1.1.45" evidence="4"/>
<feature type="compositionally biased region" description="Low complexity" evidence="1">
    <location>
        <begin position="19"/>
        <end position="32"/>
    </location>
</feature>
<keyword evidence="4" id="KW-0378">Hydrolase</keyword>
<feature type="chain" id="PRO_5015593583" evidence="2">
    <location>
        <begin position="19"/>
        <end position="294"/>
    </location>
</feature>
<accession>A0A2S9YGV5</accession>
<dbReference type="EMBL" id="PVNK01000047">
    <property type="protein sequence ID" value="PRQ04246.1"/>
    <property type="molecule type" value="Genomic_DNA"/>
</dbReference>
<feature type="domain" description="Dienelactone hydrolase" evidence="3">
    <location>
        <begin position="82"/>
        <end position="289"/>
    </location>
</feature>
<protein>
    <submittedName>
        <fullName evidence="4">Carboxymethylenebutenolidase</fullName>
        <ecNumber evidence="4">3.1.1.45</ecNumber>
    </submittedName>
</protein>
<dbReference type="AlphaFoldDB" id="A0A2S9YGV5"/>
<dbReference type="InterPro" id="IPR051049">
    <property type="entry name" value="Dienelactone_hydrolase-like"/>
</dbReference>
<dbReference type="RefSeq" id="WP_106390333.1">
    <property type="nucleotide sequence ID" value="NZ_PVNK01000047.1"/>
</dbReference>
<dbReference type="PANTHER" id="PTHR46623:SF6">
    <property type="entry name" value="ALPHA_BETA-HYDROLASES SUPERFAMILY PROTEIN"/>
    <property type="match status" value="1"/>
</dbReference>
<reference evidence="4 5" key="1">
    <citation type="submission" date="2018-03" db="EMBL/GenBank/DDBJ databases">
        <title>Draft Genome Sequences of the Obligatory Marine Myxobacteria Enhygromyxa salina SWB005.</title>
        <authorList>
            <person name="Poehlein A."/>
            <person name="Moghaddam J.A."/>
            <person name="Harms H."/>
            <person name="Alanjari M."/>
            <person name="Koenig G.M."/>
            <person name="Daniel R."/>
            <person name="Schaeberle T.F."/>
        </authorList>
    </citation>
    <scope>NUCLEOTIDE SEQUENCE [LARGE SCALE GENOMIC DNA]</scope>
    <source>
        <strain evidence="4 5">SWB005</strain>
    </source>
</reference>
<keyword evidence="5" id="KW-1185">Reference proteome</keyword>
<dbReference type="Proteomes" id="UP000237968">
    <property type="component" value="Unassembled WGS sequence"/>
</dbReference>
<dbReference type="PANTHER" id="PTHR46623">
    <property type="entry name" value="CARBOXYMETHYLENEBUTENOLIDASE-RELATED"/>
    <property type="match status" value="1"/>
</dbReference>
<evidence type="ECO:0000313" key="4">
    <source>
        <dbReference type="EMBL" id="PRQ04246.1"/>
    </source>
</evidence>
<keyword evidence="2" id="KW-0732">Signal</keyword>
<gene>
    <name evidence="4" type="primary">clcD</name>
    <name evidence="4" type="ORF">ENSA5_08950</name>
</gene>
<dbReference type="GO" id="GO:0008806">
    <property type="term" value="F:carboxymethylenebutenolidase activity"/>
    <property type="evidence" value="ECO:0007669"/>
    <property type="project" value="UniProtKB-EC"/>
</dbReference>
<dbReference type="PROSITE" id="PS51257">
    <property type="entry name" value="PROKAR_LIPOPROTEIN"/>
    <property type="match status" value="1"/>
</dbReference>